<evidence type="ECO:0000256" key="5">
    <source>
        <dbReference type="SAM" id="Phobius"/>
    </source>
</evidence>
<keyword evidence="4 5" id="KW-0472">Membrane</keyword>
<evidence type="ECO:0000256" key="4">
    <source>
        <dbReference type="ARBA" id="ARBA00023136"/>
    </source>
</evidence>
<protein>
    <recommendedName>
        <fullName evidence="6">Methylamine utilisation protein MauE domain-containing protein</fullName>
    </recommendedName>
</protein>
<name>A0A223S5T3_9ACTN</name>
<dbReference type="GO" id="GO:0016020">
    <property type="term" value="C:membrane"/>
    <property type="evidence" value="ECO:0007669"/>
    <property type="project" value="UniProtKB-SubCell"/>
</dbReference>
<dbReference type="EMBL" id="CP022753">
    <property type="protein sequence ID" value="ASU83481.1"/>
    <property type="molecule type" value="Genomic_DNA"/>
</dbReference>
<evidence type="ECO:0000256" key="2">
    <source>
        <dbReference type="ARBA" id="ARBA00022692"/>
    </source>
</evidence>
<dbReference type="OrthoDB" id="3430313at2"/>
<keyword evidence="2 5" id="KW-0812">Transmembrane</keyword>
<feature type="domain" description="Methylamine utilisation protein MauE" evidence="6">
    <location>
        <begin position="9"/>
        <end position="135"/>
    </location>
</feature>
<evidence type="ECO:0000256" key="1">
    <source>
        <dbReference type="ARBA" id="ARBA00004141"/>
    </source>
</evidence>
<evidence type="ECO:0000313" key="7">
    <source>
        <dbReference type="EMBL" id="ASU83481.1"/>
    </source>
</evidence>
<evidence type="ECO:0000256" key="3">
    <source>
        <dbReference type="ARBA" id="ARBA00022989"/>
    </source>
</evidence>
<reference evidence="7 8" key="1">
    <citation type="submission" date="2017-08" db="EMBL/GenBank/DDBJ databases">
        <title>The complete genome sequence of Nocardiopsis gilva YIM 90087.</title>
        <authorList>
            <person name="Yin M."/>
            <person name="Tang S."/>
        </authorList>
    </citation>
    <scope>NUCLEOTIDE SEQUENCE [LARGE SCALE GENOMIC DNA]</scope>
    <source>
        <strain evidence="7 8">YIM 90087</strain>
    </source>
</reference>
<keyword evidence="3 5" id="KW-1133">Transmembrane helix</keyword>
<evidence type="ECO:0000259" key="6">
    <source>
        <dbReference type="Pfam" id="PF07291"/>
    </source>
</evidence>
<dbReference type="Proteomes" id="UP000215005">
    <property type="component" value="Chromosome"/>
</dbReference>
<dbReference type="RefSeq" id="WP_017616918.1">
    <property type="nucleotide sequence ID" value="NZ_ANBG01000029.1"/>
</dbReference>
<dbReference type="InterPro" id="IPR009908">
    <property type="entry name" value="Methylamine_util_MauE"/>
</dbReference>
<feature type="transmembrane region" description="Helical" evidence="5">
    <location>
        <begin position="6"/>
        <end position="27"/>
    </location>
</feature>
<accession>A0A223S5T3</accession>
<dbReference type="UniPathway" id="UPA00895"/>
<organism evidence="7 8">
    <name type="scientific">Nocardiopsis gilva YIM 90087</name>
    <dbReference type="NCBI Taxonomy" id="1235441"/>
    <lineage>
        <taxon>Bacteria</taxon>
        <taxon>Bacillati</taxon>
        <taxon>Actinomycetota</taxon>
        <taxon>Actinomycetes</taxon>
        <taxon>Streptosporangiales</taxon>
        <taxon>Nocardiopsidaceae</taxon>
        <taxon>Nocardiopsis</taxon>
    </lineage>
</organism>
<dbReference type="AlphaFoldDB" id="A0A223S5T3"/>
<proteinExistence type="predicted"/>
<evidence type="ECO:0000313" key="8">
    <source>
        <dbReference type="Proteomes" id="UP000215005"/>
    </source>
</evidence>
<gene>
    <name evidence="7" type="ORF">CDO52_12410</name>
</gene>
<comment type="subcellular location">
    <subcellularLocation>
        <location evidence="1">Membrane</location>
        <topology evidence="1">Multi-pass membrane protein</topology>
    </subcellularLocation>
</comment>
<dbReference type="GO" id="GO:0030416">
    <property type="term" value="P:methylamine metabolic process"/>
    <property type="evidence" value="ECO:0007669"/>
    <property type="project" value="InterPro"/>
</dbReference>
<feature type="transmembrane region" description="Helical" evidence="5">
    <location>
        <begin position="77"/>
        <end position="98"/>
    </location>
</feature>
<feature type="transmembrane region" description="Helical" evidence="5">
    <location>
        <begin position="48"/>
        <end position="71"/>
    </location>
</feature>
<feature type="transmembrane region" description="Helical" evidence="5">
    <location>
        <begin position="119"/>
        <end position="138"/>
    </location>
</feature>
<feature type="transmembrane region" description="Helical" evidence="5">
    <location>
        <begin position="150"/>
        <end position="169"/>
    </location>
</feature>
<sequence length="190" mass="20381">MLAPFSEHAMLFCRMVIWTVFTLAAVNKLRDLSSFTDSIRSLLSLPASYARPLAQAVIIVELLIGLMMLVGGAALQWGFSTALFLLLAFSATLVNSLARGRQVSCNCFGSTTDPVSPADVIRNILLSLVPAAGMYVALEWGPATASPVSWDGIVVLASVVVWVTVSLHLRQVSWAFSNAATEDHAPAKEM</sequence>
<dbReference type="KEGG" id="ngv:CDO52_12410"/>
<dbReference type="Pfam" id="PF07291">
    <property type="entry name" value="MauE"/>
    <property type="match status" value="1"/>
</dbReference>
<keyword evidence="8" id="KW-1185">Reference proteome</keyword>